<dbReference type="Proteomes" id="UP000315783">
    <property type="component" value="Unassembled WGS sequence"/>
</dbReference>
<protein>
    <submittedName>
        <fullName evidence="2">Uncharacterized protein</fullName>
    </submittedName>
</protein>
<feature type="compositionally biased region" description="Polar residues" evidence="1">
    <location>
        <begin position="120"/>
        <end position="132"/>
    </location>
</feature>
<comment type="caution">
    <text evidence="2">The sequence shown here is derived from an EMBL/GenBank/DDBJ whole genome shotgun (WGS) entry which is preliminary data.</text>
</comment>
<accession>A0A545URS0</accession>
<organism evidence="2 3">
    <name type="scientific">Cordyceps javanica</name>
    <dbReference type="NCBI Taxonomy" id="43265"/>
    <lineage>
        <taxon>Eukaryota</taxon>
        <taxon>Fungi</taxon>
        <taxon>Dikarya</taxon>
        <taxon>Ascomycota</taxon>
        <taxon>Pezizomycotina</taxon>
        <taxon>Sordariomycetes</taxon>
        <taxon>Hypocreomycetidae</taxon>
        <taxon>Hypocreales</taxon>
        <taxon>Cordycipitaceae</taxon>
        <taxon>Cordyceps</taxon>
    </lineage>
</organism>
<evidence type="ECO:0000313" key="3">
    <source>
        <dbReference type="Proteomes" id="UP000315783"/>
    </source>
</evidence>
<proteinExistence type="predicted"/>
<evidence type="ECO:0000313" key="2">
    <source>
        <dbReference type="EMBL" id="TQV92169.1"/>
    </source>
</evidence>
<keyword evidence="3" id="KW-1185">Reference proteome</keyword>
<reference evidence="2 3" key="1">
    <citation type="journal article" date="2019" name="Appl. Microbiol. Biotechnol.">
        <title>Genome sequence of Isaria javanica and comparative genome analysis insights into family S53 peptidase evolution in fungal entomopathogens.</title>
        <authorList>
            <person name="Lin R."/>
            <person name="Zhang X."/>
            <person name="Xin B."/>
            <person name="Zou M."/>
            <person name="Gao Y."/>
            <person name="Qin F."/>
            <person name="Hu Q."/>
            <person name="Xie B."/>
            <person name="Cheng X."/>
        </authorList>
    </citation>
    <scope>NUCLEOTIDE SEQUENCE [LARGE SCALE GENOMIC DNA]</scope>
    <source>
        <strain evidence="2 3">IJ1G</strain>
    </source>
</reference>
<dbReference type="EMBL" id="SPUK01000016">
    <property type="protein sequence ID" value="TQV92169.1"/>
    <property type="molecule type" value="Genomic_DNA"/>
</dbReference>
<dbReference type="AlphaFoldDB" id="A0A545URS0"/>
<feature type="region of interest" description="Disordered" evidence="1">
    <location>
        <begin position="104"/>
        <end position="132"/>
    </location>
</feature>
<sequence>MIALYSAWHQLVGTTGVSTCCVDTRAPQPLPSGHTEARSTSCSACHHCTFRLGVRGIFEALKVENRPLVSSYSDSRASHMRSFSASKGWLAASNSQYGIAVHSPISRKSDSGSGTGWRYKQNTEQAQPDNTLRSRSISGLACRCTTHIECLGNKRWDGRWSHDQTHAALMPGFDSGARATEPITI</sequence>
<gene>
    <name evidence="2" type="ORF">IF1G_09241</name>
</gene>
<name>A0A545URS0_9HYPO</name>
<evidence type="ECO:0000256" key="1">
    <source>
        <dbReference type="SAM" id="MobiDB-lite"/>
    </source>
</evidence>